<evidence type="ECO:0000259" key="7">
    <source>
        <dbReference type="PROSITE" id="PS50942"/>
    </source>
</evidence>
<comment type="caution">
    <text evidence="8">The sequence shown here is derived from an EMBL/GenBank/DDBJ whole genome shotgun (WGS) entry which is preliminary data.</text>
</comment>
<feature type="region of interest" description="Disordered" evidence="5">
    <location>
        <begin position="140"/>
        <end position="163"/>
    </location>
</feature>
<dbReference type="Gene3D" id="1.25.40.90">
    <property type="match status" value="1"/>
</dbReference>
<comment type="subcellular location">
    <subcellularLocation>
        <location evidence="1">Cytoplasmic vesicle</location>
        <location evidence="1">Clathrin-coated vesicle</location>
    </subcellularLocation>
    <subcellularLocation>
        <location evidence="2">Golgi apparatus</location>
    </subcellularLocation>
</comment>
<evidence type="ECO:0000256" key="1">
    <source>
        <dbReference type="ARBA" id="ARBA00004132"/>
    </source>
</evidence>
<dbReference type="STRING" id="29655.A0A0K9Q161"/>
<feature type="chain" id="PRO_5005528198" description="ENTH domain-containing protein" evidence="6">
    <location>
        <begin position="29"/>
        <end position="209"/>
    </location>
</feature>
<dbReference type="GO" id="GO:0005886">
    <property type="term" value="C:plasma membrane"/>
    <property type="evidence" value="ECO:0000318"/>
    <property type="project" value="GO_Central"/>
</dbReference>
<evidence type="ECO:0000313" key="8">
    <source>
        <dbReference type="EMBL" id="KMZ75033.1"/>
    </source>
</evidence>
<keyword evidence="3" id="KW-0333">Golgi apparatus</keyword>
<name>A0A0K9Q161_ZOSMR</name>
<dbReference type="GO" id="GO:0030125">
    <property type="term" value="C:clathrin vesicle coat"/>
    <property type="evidence" value="ECO:0000318"/>
    <property type="project" value="GO_Central"/>
</dbReference>
<evidence type="ECO:0000256" key="6">
    <source>
        <dbReference type="SAM" id="SignalP"/>
    </source>
</evidence>
<feature type="signal peptide" evidence="6">
    <location>
        <begin position="1"/>
        <end position="28"/>
    </location>
</feature>
<evidence type="ECO:0000256" key="5">
    <source>
        <dbReference type="SAM" id="MobiDB-lite"/>
    </source>
</evidence>
<dbReference type="Proteomes" id="UP000036987">
    <property type="component" value="Unassembled WGS sequence"/>
</dbReference>
<evidence type="ECO:0000256" key="3">
    <source>
        <dbReference type="ARBA" id="ARBA00023034"/>
    </source>
</evidence>
<reference evidence="9" key="1">
    <citation type="journal article" date="2016" name="Nature">
        <title>The genome of the seagrass Zostera marina reveals angiosperm adaptation to the sea.</title>
        <authorList>
            <person name="Olsen J.L."/>
            <person name="Rouze P."/>
            <person name="Verhelst B."/>
            <person name="Lin Y.-C."/>
            <person name="Bayer T."/>
            <person name="Collen J."/>
            <person name="Dattolo E."/>
            <person name="De Paoli E."/>
            <person name="Dittami S."/>
            <person name="Maumus F."/>
            <person name="Michel G."/>
            <person name="Kersting A."/>
            <person name="Lauritano C."/>
            <person name="Lohaus R."/>
            <person name="Toepel M."/>
            <person name="Tonon T."/>
            <person name="Vanneste K."/>
            <person name="Amirebrahimi M."/>
            <person name="Brakel J."/>
            <person name="Bostroem C."/>
            <person name="Chovatia M."/>
            <person name="Grimwood J."/>
            <person name="Jenkins J.W."/>
            <person name="Jueterbock A."/>
            <person name="Mraz A."/>
            <person name="Stam W.T."/>
            <person name="Tice H."/>
            <person name="Bornberg-Bauer E."/>
            <person name="Green P.J."/>
            <person name="Pearson G.A."/>
            <person name="Procaccini G."/>
            <person name="Duarte C.M."/>
            <person name="Schmutz J."/>
            <person name="Reusch T.B.H."/>
            <person name="Van de Peer Y."/>
        </authorList>
    </citation>
    <scope>NUCLEOTIDE SEQUENCE [LARGE SCALE GENOMIC DNA]</scope>
    <source>
        <strain evidence="9">cv. Finnish</strain>
    </source>
</reference>
<proteinExistence type="predicted"/>
<keyword evidence="6" id="KW-0732">Signal</keyword>
<dbReference type="InterPro" id="IPR013809">
    <property type="entry name" value="ENTH"/>
</dbReference>
<dbReference type="InterPro" id="IPR008942">
    <property type="entry name" value="ENTH_VHS"/>
</dbReference>
<feature type="compositionally biased region" description="Polar residues" evidence="5">
    <location>
        <begin position="146"/>
        <end position="163"/>
    </location>
</feature>
<dbReference type="SUPFAM" id="SSF48464">
    <property type="entry name" value="ENTH/VHS domain"/>
    <property type="match status" value="1"/>
</dbReference>
<dbReference type="PANTHER" id="PTHR12276">
    <property type="entry name" value="EPSIN/ENT-RELATED"/>
    <property type="match status" value="1"/>
</dbReference>
<dbReference type="GO" id="GO:0005543">
    <property type="term" value="F:phospholipid binding"/>
    <property type="evidence" value="ECO:0000318"/>
    <property type="project" value="GO_Central"/>
</dbReference>
<dbReference type="PANTHER" id="PTHR12276:SF45">
    <property type="entry name" value="CLATHRIN INTERACTOR 1"/>
    <property type="match status" value="1"/>
</dbReference>
<evidence type="ECO:0000313" key="9">
    <source>
        <dbReference type="Proteomes" id="UP000036987"/>
    </source>
</evidence>
<gene>
    <name evidence="8" type="ORF">ZOSMA_11G00550</name>
</gene>
<evidence type="ECO:0000256" key="2">
    <source>
        <dbReference type="ARBA" id="ARBA00004555"/>
    </source>
</evidence>
<organism evidence="8 9">
    <name type="scientific">Zostera marina</name>
    <name type="common">Eelgrass</name>
    <dbReference type="NCBI Taxonomy" id="29655"/>
    <lineage>
        <taxon>Eukaryota</taxon>
        <taxon>Viridiplantae</taxon>
        <taxon>Streptophyta</taxon>
        <taxon>Embryophyta</taxon>
        <taxon>Tracheophyta</taxon>
        <taxon>Spermatophyta</taxon>
        <taxon>Magnoliopsida</taxon>
        <taxon>Liliopsida</taxon>
        <taxon>Zosteraceae</taxon>
        <taxon>Zostera</taxon>
    </lineage>
</organism>
<dbReference type="GO" id="GO:0005794">
    <property type="term" value="C:Golgi apparatus"/>
    <property type="evidence" value="ECO:0007669"/>
    <property type="project" value="UniProtKB-SubCell"/>
</dbReference>
<dbReference type="GO" id="GO:0005768">
    <property type="term" value="C:endosome"/>
    <property type="evidence" value="ECO:0000318"/>
    <property type="project" value="GO_Central"/>
</dbReference>
<evidence type="ECO:0000256" key="4">
    <source>
        <dbReference type="ARBA" id="ARBA00023329"/>
    </source>
</evidence>
<dbReference type="GO" id="GO:0006897">
    <property type="term" value="P:endocytosis"/>
    <property type="evidence" value="ECO:0000318"/>
    <property type="project" value="GO_Central"/>
</dbReference>
<dbReference type="Pfam" id="PF01417">
    <property type="entry name" value="ENTH"/>
    <property type="match status" value="1"/>
</dbReference>
<protein>
    <recommendedName>
        <fullName evidence="7">ENTH domain-containing protein</fullName>
    </recommendedName>
</protein>
<dbReference type="GO" id="GO:0030276">
    <property type="term" value="F:clathrin binding"/>
    <property type="evidence" value="ECO:0000318"/>
    <property type="project" value="GO_Central"/>
</dbReference>
<dbReference type="AlphaFoldDB" id="A0A0K9Q161"/>
<feature type="domain" description="ENTH" evidence="7">
    <location>
        <begin position="42"/>
        <end position="186"/>
    </location>
</feature>
<sequence length="209" mass="24038">MKWSLSGSLLKWGFCFALCSIAMDFLSAIDQAIRKIKREVNLKVFKVPEIKQQVIDATNDEPWGPHGSDLIEIANATQNHEECHMVMEVIWVRLSDDISTKNWRIIYKDEVKVDLFDQHEVPTRLPVKVDLFDQQFDGKSLKPEATDNSTEPDLFDSSKSFGSQIEGKPALENTVNDRKDFLRVKSKIWTNELSRGLIDLNITTCEFLY</sequence>
<keyword evidence="4" id="KW-0968">Cytoplasmic vesicle</keyword>
<dbReference type="OrthoDB" id="4033880at2759"/>
<accession>A0A0K9Q161</accession>
<keyword evidence="9" id="KW-1185">Reference proteome</keyword>
<dbReference type="PROSITE" id="PS50942">
    <property type="entry name" value="ENTH"/>
    <property type="match status" value="1"/>
</dbReference>
<dbReference type="EMBL" id="LFYR01000216">
    <property type="protein sequence ID" value="KMZ75033.1"/>
    <property type="molecule type" value="Genomic_DNA"/>
</dbReference>